<proteinExistence type="predicted"/>
<name>A0A644YB41_9ZZZZ</name>
<dbReference type="AlphaFoldDB" id="A0A644YB41"/>
<keyword evidence="1" id="KW-0812">Transmembrane</keyword>
<dbReference type="InterPro" id="IPR052549">
    <property type="entry name" value="SpmB"/>
</dbReference>
<evidence type="ECO:0000256" key="1">
    <source>
        <dbReference type="SAM" id="Phobius"/>
    </source>
</evidence>
<comment type="caution">
    <text evidence="3">The sequence shown here is derived from an EMBL/GenBank/DDBJ whole genome shotgun (WGS) entry which is preliminary data.</text>
</comment>
<protein>
    <submittedName>
        <fullName evidence="3">Spore maturation protein B</fullName>
    </submittedName>
</protein>
<feature type="transmembrane region" description="Helical" evidence="1">
    <location>
        <begin position="48"/>
        <end position="66"/>
    </location>
</feature>
<dbReference type="PANTHER" id="PTHR35793">
    <property type="entry name" value="INNER MEMBRANE PROTEIN YJIG"/>
    <property type="match status" value="1"/>
</dbReference>
<evidence type="ECO:0000259" key="2">
    <source>
        <dbReference type="Pfam" id="PF07670"/>
    </source>
</evidence>
<feature type="domain" description="Nucleoside transporter/FeoB GTPase Gate" evidence="2">
    <location>
        <begin position="49"/>
        <end position="150"/>
    </location>
</feature>
<keyword evidence="1" id="KW-1133">Transmembrane helix</keyword>
<dbReference type="Pfam" id="PF07670">
    <property type="entry name" value="Gate"/>
    <property type="match status" value="1"/>
</dbReference>
<feature type="transmembrane region" description="Helical" evidence="1">
    <location>
        <begin position="7"/>
        <end position="28"/>
    </location>
</feature>
<accession>A0A644YB41</accession>
<dbReference type="InterPro" id="IPR011642">
    <property type="entry name" value="Gate_dom"/>
</dbReference>
<dbReference type="PANTHER" id="PTHR35793:SF2">
    <property type="entry name" value="INNER MEMBRANE PROTEIN YJIG"/>
    <property type="match status" value="1"/>
</dbReference>
<organism evidence="3">
    <name type="scientific">bioreactor metagenome</name>
    <dbReference type="NCBI Taxonomy" id="1076179"/>
    <lineage>
        <taxon>unclassified sequences</taxon>
        <taxon>metagenomes</taxon>
        <taxon>ecological metagenomes</taxon>
    </lineage>
</organism>
<dbReference type="EMBL" id="VSSQ01004516">
    <property type="protein sequence ID" value="MPM25519.1"/>
    <property type="molecule type" value="Genomic_DNA"/>
</dbReference>
<reference evidence="3" key="1">
    <citation type="submission" date="2019-08" db="EMBL/GenBank/DDBJ databases">
        <authorList>
            <person name="Kucharzyk K."/>
            <person name="Murdoch R.W."/>
            <person name="Higgins S."/>
            <person name="Loffler F."/>
        </authorList>
    </citation>
    <scope>NUCLEOTIDE SEQUENCE</scope>
</reference>
<evidence type="ECO:0000313" key="3">
    <source>
        <dbReference type="EMBL" id="MPM25519.1"/>
    </source>
</evidence>
<feature type="transmembrane region" description="Helical" evidence="1">
    <location>
        <begin position="155"/>
        <end position="175"/>
    </location>
</feature>
<sequence>MEGEARLMDLLFTMIVPFIIAFVALYGILHKVDVYDAVIKGAGDGLGVLLRIVPALVGLLPAVYMLRASGAMDLAATALAPVLTALGIPPETVALLLVRPISGSAALGVGAELISSYGPDSTIGRTAAVMLGSTETTFYTIAVYFGAAGIVKTRYAIPAALCADLAAFLAAAWAVKLLF</sequence>
<gene>
    <name evidence="3" type="primary">spmB_7</name>
    <name evidence="3" type="ORF">SDC9_72014</name>
</gene>
<dbReference type="GO" id="GO:0005886">
    <property type="term" value="C:plasma membrane"/>
    <property type="evidence" value="ECO:0007669"/>
    <property type="project" value="TreeGrafter"/>
</dbReference>
<keyword evidence="1" id="KW-0472">Membrane</keyword>